<evidence type="ECO:0000313" key="6">
    <source>
        <dbReference type="EMBL" id="GGY04684.1"/>
    </source>
</evidence>
<evidence type="ECO:0008006" key="8">
    <source>
        <dbReference type="Google" id="ProtNLM"/>
    </source>
</evidence>
<dbReference type="PROSITE" id="PS50042">
    <property type="entry name" value="CNMP_BINDING_3"/>
    <property type="match status" value="1"/>
</dbReference>
<dbReference type="Pfam" id="PF00027">
    <property type="entry name" value="cNMP_binding"/>
    <property type="match status" value="1"/>
</dbReference>
<dbReference type="RefSeq" id="WP_189530583.1">
    <property type="nucleotide sequence ID" value="NZ_BMYX01000001.1"/>
</dbReference>
<dbReference type="SMART" id="SM00419">
    <property type="entry name" value="HTH_CRP"/>
    <property type="match status" value="1"/>
</dbReference>
<keyword evidence="7" id="KW-1185">Reference proteome</keyword>
<gene>
    <name evidence="6" type="ORF">GCM10011289_04020</name>
</gene>
<evidence type="ECO:0000259" key="4">
    <source>
        <dbReference type="PROSITE" id="PS50042"/>
    </source>
</evidence>
<dbReference type="Gene3D" id="2.60.120.10">
    <property type="entry name" value="Jelly Rolls"/>
    <property type="match status" value="1"/>
</dbReference>
<organism evidence="6 7">
    <name type="scientific">Paludibacterium paludis</name>
    <dbReference type="NCBI Taxonomy" id="1225769"/>
    <lineage>
        <taxon>Bacteria</taxon>
        <taxon>Pseudomonadati</taxon>
        <taxon>Pseudomonadota</taxon>
        <taxon>Betaproteobacteria</taxon>
        <taxon>Neisseriales</taxon>
        <taxon>Chromobacteriaceae</taxon>
        <taxon>Paludibacterium</taxon>
    </lineage>
</organism>
<dbReference type="SUPFAM" id="SSF51206">
    <property type="entry name" value="cAMP-binding domain-like"/>
    <property type="match status" value="1"/>
</dbReference>
<dbReference type="SMART" id="SM00100">
    <property type="entry name" value="cNMP"/>
    <property type="match status" value="1"/>
</dbReference>
<reference evidence="6" key="1">
    <citation type="journal article" date="2014" name="Int. J. Syst. Evol. Microbiol.">
        <title>Complete genome sequence of Corynebacterium casei LMG S-19264T (=DSM 44701T), isolated from a smear-ripened cheese.</title>
        <authorList>
            <consortium name="US DOE Joint Genome Institute (JGI-PGF)"/>
            <person name="Walter F."/>
            <person name="Albersmeier A."/>
            <person name="Kalinowski J."/>
            <person name="Ruckert C."/>
        </authorList>
    </citation>
    <scope>NUCLEOTIDE SEQUENCE</scope>
    <source>
        <strain evidence="6">KCTC 32182</strain>
    </source>
</reference>
<keyword evidence="3" id="KW-0804">Transcription</keyword>
<dbReference type="InterPro" id="IPR018490">
    <property type="entry name" value="cNMP-bd_dom_sf"/>
</dbReference>
<dbReference type="Pfam" id="PF13545">
    <property type="entry name" value="HTH_Crp_2"/>
    <property type="match status" value="1"/>
</dbReference>
<dbReference type="Gene3D" id="1.10.10.10">
    <property type="entry name" value="Winged helix-like DNA-binding domain superfamily/Winged helix DNA-binding domain"/>
    <property type="match status" value="1"/>
</dbReference>
<dbReference type="AlphaFoldDB" id="A0A918U7V2"/>
<dbReference type="PROSITE" id="PS51063">
    <property type="entry name" value="HTH_CRP_2"/>
    <property type="match status" value="1"/>
</dbReference>
<dbReference type="SUPFAM" id="SSF46785">
    <property type="entry name" value="Winged helix' DNA-binding domain"/>
    <property type="match status" value="1"/>
</dbReference>
<dbReference type="CDD" id="cd00092">
    <property type="entry name" value="HTH_CRP"/>
    <property type="match status" value="1"/>
</dbReference>
<protein>
    <recommendedName>
        <fullName evidence="8">Crp/Fnr family transcriptional regulator</fullName>
    </recommendedName>
</protein>
<proteinExistence type="predicted"/>
<feature type="domain" description="HTH crp-type" evidence="5">
    <location>
        <begin position="154"/>
        <end position="223"/>
    </location>
</feature>
<keyword evidence="2" id="KW-0238">DNA-binding</keyword>
<evidence type="ECO:0000259" key="5">
    <source>
        <dbReference type="PROSITE" id="PS51063"/>
    </source>
</evidence>
<dbReference type="GO" id="GO:0003677">
    <property type="term" value="F:DNA binding"/>
    <property type="evidence" value="ECO:0007669"/>
    <property type="project" value="UniProtKB-KW"/>
</dbReference>
<dbReference type="InterPro" id="IPR000595">
    <property type="entry name" value="cNMP-bd_dom"/>
</dbReference>
<evidence type="ECO:0000256" key="1">
    <source>
        <dbReference type="ARBA" id="ARBA00023015"/>
    </source>
</evidence>
<dbReference type="InterPro" id="IPR012318">
    <property type="entry name" value="HTH_CRP"/>
</dbReference>
<dbReference type="InterPro" id="IPR036388">
    <property type="entry name" value="WH-like_DNA-bd_sf"/>
</dbReference>
<name>A0A918U7V2_9NEIS</name>
<dbReference type="InterPro" id="IPR014710">
    <property type="entry name" value="RmlC-like_jellyroll"/>
</dbReference>
<evidence type="ECO:0000256" key="3">
    <source>
        <dbReference type="ARBA" id="ARBA00023163"/>
    </source>
</evidence>
<dbReference type="InterPro" id="IPR036390">
    <property type="entry name" value="WH_DNA-bd_sf"/>
</dbReference>
<accession>A0A918U7V2</accession>
<keyword evidence="1" id="KW-0805">Transcription regulation</keyword>
<sequence>MDKSIVKQWLKDCEFFEGVGDSLLDALADLAVPFTLTKDQVLFAEGEVVSALYILIRGSTRSYSGEAGGKKFVFMFNRPGDALGEVTFLDGGPCAWTTRAEEECQLIMLRQADLADAFGNQTGIPNDLVKDRVMMKLVGMVRYFATAAKHLALLDVYGRIRILFNGMLVEEGGRTLLDTPLTQQEIADRIGSSREMVARILKELIFGRYIEMENRRIVILKMLPDHF</sequence>
<dbReference type="EMBL" id="BMYX01000001">
    <property type="protein sequence ID" value="GGY04684.1"/>
    <property type="molecule type" value="Genomic_DNA"/>
</dbReference>
<reference evidence="6" key="2">
    <citation type="submission" date="2020-09" db="EMBL/GenBank/DDBJ databases">
        <authorList>
            <person name="Sun Q."/>
            <person name="Kim S."/>
        </authorList>
    </citation>
    <scope>NUCLEOTIDE SEQUENCE</scope>
    <source>
        <strain evidence="6">KCTC 32182</strain>
    </source>
</reference>
<comment type="caution">
    <text evidence="6">The sequence shown here is derived from an EMBL/GenBank/DDBJ whole genome shotgun (WGS) entry which is preliminary data.</text>
</comment>
<feature type="domain" description="Cyclic nucleotide-binding" evidence="4">
    <location>
        <begin position="15"/>
        <end position="109"/>
    </location>
</feature>
<evidence type="ECO:0000313" key="7">
    <source>
        <dbReference type="Proteomes" id="UP000645257"/>
    </source>
</evidence>
<dbReference type="Proteomes" id="UP000645257">
    <property type="component" value="Unassembled WGS sequence"/>
</dbReference>
<dbReference type="CDD" id="cd00038">
    <property type="entry name" value="CAP_ED"/>
    <property type="match status" value="1"/>
</dbReference>
<evidence type="ECO:0000256" key="2">
    <source>
        <dbReference type="ARBA" id="ARBA00023125"/>
    </source>
</evidence>
<dbReference type="GO" id="GO:0006355">
    <property type="term" value="P:regulation of DNA-templated transcription"/>
    <property type="evidence" value="ECO:0007669"/>
    <property type="project" value="InterPro"/>
</dbReference>